<dbReference type="Proteomes" id="UP000188543">
    <property type="component" value="Unassembled WGS sequence"/>
</dbReference>
<protein>
    <submittedName>
        <fullName evidence="1">Uncharacterized protein</fullName>
    </submittedName>
</protein>
<dbReference type="AlphaFoldDB" id="A0A1V2VQ16"/>
<evidence type="ECO:0000313" key="2">
    <source>
        <dbReference type="Proteomes" id="UP000188543"/>
    </source>
</evidence>
<accession>A0A1V2VQ16</accession>
<gene>
    <name evidence="1" type="ORF">A8E72_40195</name>
</gene>
<comment type="caution">
    <text evidence="1">The sequence shown here is derived from an EMBL/GenBank/DDBJ whole genome shotgun (WGS) entry which is preliminary data.</text>
</comment>
<name>A0A1V2VQ16_9BURK</name>
<dbReference type="EMBL" id="MUTJ01000113">
    <property type="protein sequence ID" value="ONU73115.1"/>
    <property type="molecule type" value="Genomic_DNA"/>
</dbReference>
<sequence length="59" mass="6522">MQAIRRIACHANDSAPRFFASAAPKYAPSNDSFARRRVPHPDAFHWTAATGSGPKDRIK</sequence>
<evidence type="ECO:0000313" key="1">
    <source>
        <dbReference type="EMBL" id="ONU73115.1"/>
    </source>
</evidence>
<organism evidence="1 2">
    <name type="scientific">Burkholderia cenocepacia</name>
    <dbReference type="NCBI Taxonomy" id="95486"/>
    <lineage>
        <taxon>Bacteria</taxon>
        <taxon>Pseudomonadati</taxon>
        <taxon>Pseudomonadota</taxon>
        <taxon>Betaproteobacteria</taxon>
        <taxon>Burkholderiales</taxon>
        <taxon>Burkholderiaceae</taxon>
        <taxon>Burkholderia</taxon>
        <taxon>Burkholderia cepacia complex</taxon>
    </lineage>
</organism>
<reference evidence="1 2" key="1">
    <citation type="submission" date="2016-08" db="EMBL/GenBank/DDBJ databases">
        <authorList>
            <person name="Seilhamer J.J."/>
        </authorList>
    </citation>
    <scope>NUCLEOTIDE SEQUENCE [LARGE SCALE GENOMIC DNA]</scope>
    <source>
        <strain evidence="1 2">VC14762</strain>
    </source>
</reference>
<dbReference type="OrthoDB" id="9860787at2"/>
<proteinExistence type="predicted"/>